<evidence type="ECO:0000313" key="2">
    <source>
        <dbReference type="Proteomes" id="UP000629468"/>
    </source>
</evidence>
<reference evidence="1 2" key="1">
    <citation type="journal article" name="Sci. Rep.">
        <title>Telomere-to-telomere assembled and centromere annotated genomes of the two main subspecies of the button mushroom Agaricus bisporus reveal especially polymorphic chromosome ends.</title>
        <authorList>
            <person name="Sonnenberg A.S.M."/>
            <person name="Sedaghat-Telgerd N."/>
            <person name="Lavrijssen B."/>
            <person name="Ohm R.A."/>
            <person name="Hendrickx P.M."/>
            <person name="Scholtmeijer K."/>
            <person name="Baars J.J.P."/>
            <person name="van Peer A."/>
        </authorList>
    </citation>
    <scope>NUCLEOTIDE SEQUENCE [LARGE SCALE GENOMIC DNA]</scope>
    <source>
        <strain evidence="1 2">H119_p4</strain>
    </source>
</reference>
<organism evidence="1 2">
    <name type="scientific">Agaricus bisporus var. burnettii</name>
    <dbReference type="NCBI Taxonomy" id="192524"/>
    <lineage>
        <taxon>Eukaryota</taxon>
        <taxon>Fungi</taxon>
        <taxon>Dikarya</taxon>
        <taxon>Basidiomycota</taxon>
        <taxon>Agaricomycotina</taxon>
        <taxon>Agaricomycetes</taxon>
        <taxon>Agaricomycetidae</taxon>
        <taxon>Agaricales</taxon>
        <taxon>Agaricineae</taxon>
        <taxon>Agaricaceae</taxon>
        <taxon>Agaricus</taxon>
    </lineage>
</organism>
<proteinExistence type="predicted"/>
<name>A0A8H7KIF0_AGABI</name>
<gene>
    <name evidence="1" type="ORF">Agabi119p4_3906</name>
</gene>
<dbReference type="EMBL" id="JABXXO010000005">
    <property type="protein sequence ID" value="KAF7777834.1"/>
    <property type="molecule type" value="Genomic_DNA"/>
</dbReference>
<dbReference type="AlphaFoldDB" id="A0A8H7KIF0"/>
<sequence>MSQGLPISAMAHHVRFLTHMISCPHFVQNSLTLPSLCYAAPTRRCFYVGRVRCNDCETNGLLAFGTSRQLTKCRLKLPMEGPNAFIDFLPV</sequence>
<evidence type="ECO:0000313" key="1">
    <source>
        <dbReference type="EMBL" id="KAF7777834.1"/>
    </source>
</evidence>
<accession>A0A8H7KIF0</accession>
<dbReference type="Proteomes" id="UP000629468">
    <property type="component" value="Unassembled WGS sequence"/>
</dbReference>
<protein>
    <submittedName>
        <fullName evidence="1">Uncharacterized protein</fullName>
    </submittedName>
</protein>
<comment type="caution">
    <text evidence="1">The sequence shown here is derived from an EMBL/GenBank/DDBJ whole genome shotgun (WGS) entry which is preliminary data.</text>
</comment>